<keyword evidence="1" id="KW-0472">Membrane</keyword>
<evidence type="ECO:0008006" key="4">
    <source>
        <dbReference type="Google" id="ProtNLM"/>
    </source>
</evidence>
<evidence type="ECO:0000256" key="1">
    <source>
        <dbReference type="SAM" id="Phobius"/>
    </source>
</evidence>
<feature type="transmembrane region" description="Helical" evidence="1">
    <location>
        <begin position="59"/>
        <end position="81"/>
    </location>
</feature>
<keyword evidence="1" id="KW-0812">Transmembrane</keyword>
<dbReference type="EMBL" id="BAAAUV010000042">
    <property type="protein sequence ID" value="GAA3240754.1"/>
    <property type="molecule type" value="Genomic_DNA"/>
</dbReference>
<evidence type="ECO:0000313" key="2">
    <source>
        <dbReference type="EMBL" id="GAA3240754.1"/>
    </source>
</evidence>
<feature type="transmembrane region" description="Helical" evidence="1">
    <location>
        <begin position="33"/>
        <end position="52"/>
    </location>
</feature>
<protein>
    <recommendedName>
        <fullName evidence="4">MFS transporter</fullName>
    </recommendedName>
</protein>
<sequence length="177" mass="18158">MGAPFRLARATAFSAVCVSLTLVAHWLAAGDPLSFRAVATAFCGVGAIAYLVAGAERSLPVIIGLLLGGQFSLHAFLASAGGHHGAIEVGETLSPGMSAAHLLAGLLSALWLRRGERAAWAMARRLLTPLLVRAGAVRLPAPLLVLPAAPEAPVRPVAALLRHALVLRGPPVRSPAP</sequence>
<keyword evidence="3" id="KW-1185">Reference proteome</keyword>
<evidence type="ECO:0000313" key="3">
    <source>
        <dbReference type="Proteomes" id="UP001501237"/>
    </source>
</evidence>
<dbReference type="RefSeq" id="WP_344839081.1">
    <property type="nucleotide sequence ID" value="NZ_BAAAUV010000042.1"/>
</dbReference>
<organism evidence="2 3">
    <name type="scientific">Actinocorallia longicatena</name>
    <dbReference type="NCBI Taxonomy" id="111803"/>
    <lineage>
        <taxon>Bacteria</taxon>
        <taxon>Bacillati</taxon>
        <taxon>Actinomycetota</taxon>
        <taxon>Actinomycetes</taxon>
        <taxon>Streptosporangiales</taxon>
        <taxon>Thermomonosporaceae</taxon>
        <taxon>Actinocorallia</taxon>
    </lineage>
</organism>
<comment type="caution">
    <text evidence="2">The sequence shown here is derived from an EMBL/GenBank/DDBJ whole genome shotgun (WGS) entry which is preliminary data.</text>
</comment>
<reference evidence="3" key="1">
    <citation type="journal article" date="2019" name="Int. J. Syst. Evol. Microbiol.">
        <title>The Global Catalogue of Microorganisms (GCM) 10K type strain sequencing project: providing services to taxonomists for standard genome sequencing and annotation.</title>
        <authorList>
            <consortium name="The Broad Institute Genomics Platform"/>
            <consortium name="The Broad Institute Genome Sequencing Center for Infectious Disease"/>
            <person name="Wu L."/>
            <person name="Ma J."/>
        </authorList>
    </citation>
    <scope>NUCLEOTIDE SEQUENCE [LARGE SCALE GENOMIC DNA]</scope>
    <source>
        <strain evidence="3">JCM 9377</strain>
    </source>
</reference>
<accession>A0ABP6QP02</accession>
<keyword evidence="1" id="KW-1133">Transmembrane helix</keyword>
<feature type="transmembrane region" description="Helical" evidence="1">
    <location>
        <begin position="93"/>
        <end position="112"/>
    </location>
</feature>
<dbReference type="Proteomes" id="UP001501237">
    <property type="component" value="Unassembled WGS sequence"/>
</dbReference>
<feature type="transmembrane region" description="Helical" evidence="1">
    <location>
        <begin position="7"/>
        <end position="27"/>
    </location>
</feature>
<gene>
    <name evidence="2" type="ORF">GCM10010468_77640</name>
</gene>
<proteinExistence type="predicted"/>
<name>A0ABP6QP02_9ACTN</name>